<dbReference type="SUPFAM" id="SSF161084">
    <property type="entry name" value="MAPEG domain-like"/>
    <property type="match status" value="1"/>
</dbReference>
<dbReference type="OrthoDB" id="7619858at2"/>
<dbReference type="PANTHER" id="PTHR35814">
    <property type="match status" value="1"/>
</dbReference>
<evidence type="ECO:0000256" key="3">
    <source>
        <dbReference type="ARBA" id="ARBA00022989"/>
    </source>
</evidence>
<protein>
    <recommendedName>
        <fullName evidence="8">MAPEG family protein</fullName>
    </recommendedName>
</protein>
<keyword evidence="3 5" id="KW-1133">Transmembrane helix</keyword>
<evidence type="ECO:0000256" key="2">
    <source>
        <dbReference type="ARBA" id="ARBA00022692"/>
    </source>
</evidence>
<keyword evidence="4 5" id="KW-0472">Membrane</keyword>
<keyword evidence="2 5" id="KW-0812">Transmembrane</keyword>
<evidence type="ECO:0008006" key="8">
    <source>
        <dbReference type="Google" id="ProtNLM"/>
    </source>
</evidence>
<keyword evidence="7" id="KW-1185">Reference proteome</keyword>
<evidence type="ECO:0000256" key="4">
    <source>
        <dbReference type="ARBA" id="ARBA00023136"/>
    </source>
</evidence>
<feature type="transmembrane region" description="Helical" evidence="5">
    <location>
        <begin position="76"/>
        <end position="94"/>
    </location>
</feature>
<evidence type="ECO:0000313" key="6">
    <source>
        <dbReference type="EMBL" id="QCI65708.1"/>
    </source>
</evidence>
<dbReference type="KEGG" id="pstg:E8M01_16725"/>
<evidence type="ECO:0000256" key="1">
    <source>
        <dbReference type="ARBA" id="ARBA00004370"/>
    </source>
</evidence>
<dbReference type="Proteomes" id="UP000298781">
    <property type="component" value="Chromosome"/>
</dbReference>
<organism evidence="6 7">
    <name type="scientific">Phreatobacter stygius</name>
    <dbReference type="NCBI Taxonomy" id="1940610"/>
    <lineage>
        <taxon>Bacteria</taxon>
        <taxon>Pseudomonadati</taxon>
        <taxon>Pseudomonadota</taxon>
        <taxon>Alphaproteobacteria</taxon>
        <taxon>Hyphomicrobiales</taxon>
        <taxon>Phreatobacteraceae</taxon>
        <taxon>Phreatobacter</taxon>
    </lineage>
</organism>
<name>A0A4D7B5L9_9HYPH</name>
<feature type="transmembrane region" description="Helical" evidence="5">
    <location>
        <begin position="6"/>
        <end position="24"/>
    </location>
</feature>
<accession>A0A4D7B5L9</accession>
<dbReference type="RefSeq" id="WP_136961154.1">
    <property type="nucleotide sequence ID" value="NZ_CP039690.1"/>
</dbReference>
<dbReference type="GO" id="GO:0016020">
    <property type="term" value="C:membrane"/>
    <property type="evidence" value="ECO:0007669"/>
    <property type="project" value="UniProtKB-SubCell"/>
</dbReference>
<evidence type="ECO:0000256" key="5">
    <source>
        <dbReference type="SAM" id="Phobius"/>
    </source>
</evidence>
<dbReference type="InterPro" id="IPR023352">
    <property type="entry name" value="MAPEG-like_dom_sf"/>
</dbReference>
<proteinExistence type="predicted"/>
<dbReference type="AlphaFoldDB" id="A0A4D7B5L9"/>
<dbReference type="InterPro" id="IPR001129">
    <property type="entry name" value="Membr-assoc_MAPEG"/>
</dbReference>
<dbReference type="Gene3D" id="1.20.120.550">
    <property type="entry name" value="Membrane associated eicosanoid/glutathione metabolism-like domain"/>
    <property type="match status" value="1"/>
</dbReference>
<comment type="subcellular location">
    <subcellularLocation>
        <location evidence="1">Membrane</location>
    </subcellularLocation>
</comment>
<feature type="transmembrane region" description="Helical" evidence="5">
    <location>
        <begin position="106"/>
        <end position="125"/>
    </location>
</feature>
<dbReference type="EMBL" id="CP039690">
    <property type="protein sequence ID" value="QCI65708.1"/>
    <property type="molecule type" value="Genomic_DNA"/>
</dbReference>
<sequence>MTFQVTAFYAAILAFAVMVLANVVSAKRGRAGISILHGDDLDLALWTRRHGNLIENVPLALILMALCEARGLGPGWLNAMGILLIVARAAHLVGLDASRLTSPLRIAGGVGTQIAMFGAVGYLLWSLR</sequence>
<reference evidence="6 7" key="1">
    <citation type="submission" date="2019-04" db="EMBL/GenBank/DDBJ databases">
        <title>Phreatobacter aquaticus sp. nov.</title>
        <authorList>
            <person name="Choi A."/>
        </authorList>
    </citation>
    <scope>NUCLEOTIDE SEQUENCE [LARGE SCALE GENOMIC DNA]</scope>
    <source>
        <strain evidence="6 7">KCTC 52518</strain>
    </source>
</reference>
<dbReference type="PANTHER" id="PTHR35814:SF1">
    <property type="entry name" value="GLUTATHIONE S-TRANSFERASE-RELATED"/>
    <property type="match status" value="1"/>
</dbReference>
<dbReference type="Pfam" id="PF01124">
    <property type="entry name" value="MAPEG"/>
    <property type="match status" value="1"/>
</dbReference>
<evidence type="ECO:0000313" key="7">
    <source>
        <dbReference type="Proteomes" id="UP000298781"/>
    </source>
</evidence>
<gene>
    <name evidence="6" type="ORF">E8M01_16725</name>
</gene>